<dbReference type="OrthoDB" id="617059at2"/>
<sequence>MMYSPKTIINLPVARILLFPVIALLVFTSCSRRIHAKGPVEKYLDIMPPATLSTISVPISIPIPVLQNSVNQQIKGSLYALNNLSYTGAESFSMKVWKQAPILIRGWRGDQFEVTVPVRTWLKGSIDTDILGLKIKKSTTANLGMRIRLATKITLDGGWQVNTTTRILGYQWTKAPAVYLGPIKIPMSFLANKLIDSQLKYIGKRLDAEIKKQVKIRHMLSKIWQEVQTPFLVSKEHNTWVVLEPKNLMMTPINTRNQTLNTMVGVRGYASALVGSKPVSLPKQPLPQLTLKKSLNSEFKIYLQSSIDKSYVIKLAKKNFLNQTFRSGKRKVKVIGLNLYGSGKKLVIQAQLKGSLNGTVYLSGTPSYDAKQKNIVINDLDFSVDTRNKLAKMANWLFHRRIIRKIKTAIQVPVKAKLEETLTEARKALNNYKVSPGVHLQGTIHDLHIEKVFMKPKSIVTWVLASGKIAVLLKGL</sequence>
<evidence type="ECO:0000313" key="1">
    <source>
        <dbReference type="EMBL" id="EAY24296.1"/>
    </source>
</evidence>
<keyword evidence="2" id="KW-1185">Reference proteome</keyword>
<protein>
    <submittedName>
        <fullName evidence="1">Lipoprotein, putative</fullName>
    </submittedName>
</protein>
<keyword evidence="1" id="KW-0449">Lipoprotein</keyword>
<organism evidence="1 2">
    <name type="scientific">Microscilla marina ATCC 23134</name>
    <dbReference type="NCBI Taxonomy" id="313606"/>
    <lineage>
        <taxon>Bacteria</taxon>
        <taxon>Pseudomonadati</taxon>
        <taxon>Bacteroidota</taxon>
        <taxon>Cytophagia</taxon>
        <taxon>Cytophagales</taxon>
        <taxon>Microscillaceae</taxon>
        <taxon>Microscilla</taxon>
    </lineage>
</organism>
<dbReference type="InterPro" id="IPR025515">
    <property type="entry name" value="DUF4403"/>
</dbReference>
<dbReference type="eggNOG" id="ENOG502ZAFW">
    <property type="taxonomic scope" value="Bacteria"/>
</dbReference>
<dbReference type="RefSeq" id="WP_002705095.1">
    <property type="nucleotide sequence ID" value="NZ_AAWS01000074.1"/>
</dbReference>
<dbReference type="AlphaFoldDB" id="A1ZZ95"/>
<dbReference type="EMBL" id="AAWS01000074">
    <property type="protein sequence ID" value="EAY24296.1"/>
    <property type="molecule type" value="Genomic_DNA"/>
</dbReference>
<name>A1ZZ95_MICM2</name>
<gene>
    <name evidence="1" type="ORF">M23134_03050</name>
</gene>
<reference evidence="1 2" key="1">
    <citation type="submission" date="2007-01" db="EMBL/GenBank/DDBJ databases">
        <authorList>
            <person name="Haygood M."/>
            <person name="Podell S."/>
            <person name="Anderson C."/>
            <person name="Hopkinson B."/>
            <person name="Roe K."/>
            <person name="Barbeau K."/>
            <person name="Gaasterland T."/>
            <person name="Ferriera S."/>
            <person name="Johnson J."/>
            <person name="Kravitz S."/>
            <person name="Beeson K."/>
            <person name="Sutton G."/>
            <person name="Rogers Y.-H."/>
            <person name="Friedman R."/>
            <person name="Frazier M."/>
            <person name="Venter J.C."/>
        </authorList>
    </citation>
    <scope>NUCLEOTIDE SEQUENCE [LARGE SCALE GENOMIC DNA]</scope>
    <source>
        <strain evidence="1 2">ATCC 23134</strain>
    </source>
</reference>
<accession>A1ZZ95</accession>
<evidence type="ECO:0000313" key="2">
    <source>
        <dbReference type="Proteomes" id="UP000004095"/>
    </source>
</evidence>
<dbReference type="Pfam" id="PF14356">
    <property type="entry name" value="DUF4403"/>
    <property type="match status" value="1"/>
</dbReference>
<dbReference type="Proteomes" id="UP000004095">
    <property type="component" value="Unassembled WGS sequence"/>
</dbReference>
<dbReference type="PROSITE" id="PS51257">
    <property type="entry name" value="PROKAR_LIPOPROTEIN"/>
    <property type="match status" value="1"/>
</dbReference>
<comment type="caution">
    <text evidence="1">The sequence shown here is derived from an EMBL/GenBank/DDBJ whole genome shotgun (WGS) entry which is preliminary data.</text>
</comment>
<proteinExistence type="predicted"/>